<dbReference type="OrthoDB" id="7375704at2"/>
<evidence type="ECO:0000313" key="2">
    <source>
        <dbReference type="Proteomes" id="UP000480854"/>
    </source>
</evidence>
<keyword evidence="2" id="KW-1185">Reference proteome</keyword>
<name>A0A9W7NL56_9PROT</name>
<dbReference type="InterPro" id="IPR036511">
    <property type="entry name" value="TGT-like_sf"/>
</dbReference>
<dbReference type="EMBL" id="QOKW01000005">
    <property type="protein sequence ID" value="KAA0681892.1"/>
    <property type="molecule type" value="Genomic_DNA"/>
</dbReference>
<dbReference type="GO" id="GO:0006400">
    <property type="term" value="P:tRNA modification"/>
    <property type="evidence" value="ECO:0007669"/>
    <property type="project" value="InterPro"/>
</dbReference>
<proteinExistence type="predicted"/>
<reference evidence="1 2" key="1">
    <citation type="submission" date="2018-07" db="EMBL/GenBank/DDBJ databases">
        <title>Genome sequence of Azospirillum sp. ATCC 49961.</title>
        <authorList>
            <person name="Sant'Anna F.H."/>
            <person name="Baldani J.I."/>
            <person name="Zilli J.E."/>
            <person name="Reis V.M."/>
            <person name="Hartmann A."/>
            <person name="Cruz L."/>
            <person name="de Souza E.M."/>
            <person name="de Oliveira Pedrosa F."/>
            <person name="Passaglia L.M.P."/>
        </authorList>
    </citation>
    <scope>NUCLEOTIDE SEQUENCE [LARGE SCALE GENOMIC DNA]</scope>
    <source>
        <strain evidence="1 2">ATCC 49961</strain>
    </source>
</reference>
<comment type="caution">
    <text evidence="1">The sequence shown here is derived from an EMBL/GenBank/DDBJ whole genome shotgun (WGS) entry which is preliminary data.</text>
</comment>
<sequence>MTMLPRSDRATYTPALQPDYAATVSCDPSKIRDGNIPAGLALSDFNFLNPGGALLTHPIALYSAGHDPENPPPAIIRDRDRTKSTLIGDSGGYQIKKGKLTWREDRTRQAILEFLETYADYSMTLDHPPPSVKGDKLDHAELQNCLDKTNVNLKFFDRGRQGRTKWINVIQGRDMKEIAVWIESVKWFDSVGWAAGGEFTLNPANLLELMIYLRDNGLLDGREIFHQFGKGSISLACFYTEVQQAMRQAGIDITITFDTSSPFRMTGEYGNQYTNPAFTSKCFGMSTGKVFQGQCYVGSAVPFPFTSAVGRLITLGDICVQRGVLKASSWDALSHVMIKHHNLDAYLRGLEIAHNISALDDLDAQNHSPRWLMFAREAARRVFKTSDPMTVIKHLKRDLRNEKADKILAEDDCNKISV</sequence>
<dbReference type="AlphaFoldDB" id="A0A9W7NL56"/>
<dbReference type="Gene3D" id="3.20.20.105">
    <property type="entry name" value="Queuine tRNA-ribosyltransferase-like"/>
    <property type="match status" value="1"/>
</dbReference>
<dbReference type="Proteomes" id="UP000480854">
    <property type="component" value="Unassembled WGS sequence"/>
</dbReference>
<gene>
    <name evidence="1" type="ORF">DS843_08975</name>
</gene>
<dbReference type="RefSeq" id="WP_149468552.1">
    <property type="nucleotide sequence ID" value="NZ_QOKW01000005.1"/>
</dbReference>
<organism evidence="1 2">
    <name type="scientific">Roseomonas genomospecies 6</name>
    <dbReference type="NCBI Taxonomy" id="214106"/>
    <lineage>
        <taxon>Bacteria</taxon>
        <taxon>Pseudomonadati</taxon>
        <taxon>Pseudomonadota</taxon>
        <taxon>Alphaproteobacteria</taxon>
        <taxon>Acetobacterales</taxon>
        <taxon>Roseomonadaceae</taxon>
        <taxon>Roseomonas</taxon>
    </lineage>
</organism>
<evidence type="ECO:0000313" key="1">
    <source>
        <dbReference type="EMBL" id="KAA0681892.1"/>
    </source>
</evidence>
<protein>
    <submittedName>
        <fullName evidence="1">Uncharacterized protein</fullName>
    </submittedName>
</protein>
<accession>A0A9W7NL56</accession>